<keyword evidence="2" id="KW-1185">Reference proteome</keyword>
<sequence>EAVVLRNKSRLLETLNQQVSVNFSEADAFGFPFMHHLIGWPEGLKIVLNRYGKSILHSHDKGVASFALDCALQWSGAICSGTRDGRCLETCPCGESVSILLQTDSECLARTLARTIRKEEWNFAMRRSSIKARDMVIDELAGRRQELKALGLRHLKPTEIGCFGLLGNNILDRHTDNVLKALDDIGIYVHPSLRTNVVDKYSRRPGSIYHLSWISLHVKERIPDAFYSRGFTEVDVPDSHGLFPLAQIENFLDYREWLVEHGANLATEIIGRPVGFTTAHMLFTPYTRSWLSSPSLEYTSSLLKSLRIHVSKTPSLDACKCGCSKGGCHPYTVMWRVALGKWSVDQITQTLLKQMGDNIIGLCKDLETDWPLLREEVPIHLRVCTFMALPILHTCCCFWEQRRYSDDDSDFEWEVRVCEEDEMEEIQEEDINGLALLENLVTEFESKIDEMGCTLATFFETYWIDRMGQVLQEIQDRQFLEEEVQAAERLGITLRVEEENWQEEEDKSQLEYWFRRLDDIVA</sequence>
<dbReference type="OrthoDB" id="4850532at2759"/>
<protein>
    <submittedName>
        <fullName evidence="1">Uncharacterized protein</fullName>
    </submittedName>
</protein>
<accession>A0A8H3W2G1</accession>
<dbReference type="Proteomes" id="UP000434172">
    <property type="component" value="Unassembled WGS sequence"/>
</dbReference>
<gene>
    <name evidence="1" type="ORF">GQ607_011713</name>
</gene>
<proteinExistence type="predicted"/>
<evidence type="ECO:0000313" key="2">
    <source>
        <dbReference type="Proteomes" id="UP000434172"/>
    </source>
</evidence>
<reference evidence="1 2" key="1">
    <citation type="submission" date="2019-12" db="EMBL/GenBank/DDBJ databases">
        <title>A genome sequence resource for the geographically widespread anthracnose pathogen Colletotrichum asianum.</title>
        <authorList>
            <person name="Meng Y."/>
        </authorList>
    </citation>
    <scope>NUCLEOTIDE SEQUENCE [LARGE SCALE GENOMIC DNA]</scope>
    <source>
        <strain evidence="1 2">ICMP 18580</strain>
    </source>
</reference>
<name>A0A8H3W2G1_9PEZI</name>
<evidence type="ECO:0000313" key="1">
    <source>
        <dbReference type="EMBL" id="KAF0321106.1"/>
    </source>
</evidence>
<organism evidence="1 2">
    <name type="scientific">Colletotrichum asianum</name>
    <dbReference type="NCBI Taxonomy" id="702518"/>
    <lineage>
        <taxon>Eukaryota</taxon>
        <taxon>Fungi</taxon>
        <taxon>Dikarya</taxon>
        <taxon>Ascomycota</taxon>
        <taxon>Pezizomycotina</taxon>
        <taxon>Sordariomycetes</taxon>
        <taxon>Hypocreomycetidae</taxon>
        <taxon>Glomerellales</taxon>
        <taxon>Glomerellaceae</taxon>
        <taxon>Colletotrichum</taxon>
        <taxon>Colletotrichum gloeosporioides species complex</taxon>
    </lineage>
</organism>
<dbReference type="AlphaFoldDB" id="A0A8H3W2G1"/>
<feature type="non-terminal residue" evidence="1">
    <location>
        <position position="1"/>
    </location>
</feature>
<dbReference type="EMBL" id="WOWK01000075">
    <property type="protein sequence ID" value="KAF0321106.1"/>
    <property type="molecule type" value="Genomic_DNA"/>
</dbReference>
<comment type="caution">
    <text evidence="1">The sequence shown here is derived from an EMBL/GenBank/DDBJ whole genome shotgun (WGS) entry which is preliminary data.</text>
</comment>